<evidence type="ECO:0000256" key="1">
    <source>
        <dbReference type="ARBA" id="ARBA00004609"/>
    </source>
</evidence>
<dbReference type="GO" id="GO:0005886">
    <property type="term" value="C:plasma membrane"/>
    <property type="evidence" value="ECO:0007669"/>
    <property type="project" value="UniProtKB-SubCell"/>
</dbReference>
<evidence type="ECO:0000256" key="4">
    <source>
        <dbReference type="ARBA" id="ARBA00022729"/>
    </source>
</evidence>
<keyword evidence="3" id="KW-0336">GPI-anchor</keyword>
<dbReference type="InterPro" id="IPR033254">
    <property type="entry name" value="Plant_FLA"/>
</dbReference>
<keyword evidence="2" id="KW-1003">Cell membrane</keyword>
<keyword evidence="8" id="KW-1133">Transmembrane helix</keyword>
<evidence type="ECO:0000256" key="6">
    <source>
        <dbReference type="ARBA" id="ARBA00023288"/>
    </source>
</evidence>
<comment type="caution">
    <text evidence="11">The sequence shown here is derived from an EMBL/GenBank/DDBJ whole genome shotgun (WGS) entry which is preliminary data.</text>
</comment>
<reference evidence="11 12" key="1">
    <citation type="submission" date="2024-09" db="EMBL/GenBank/DDBJ databases">
        <title>Chromosome-scale assembly of Riccia fluitans.</title>
        <authorList>
            <person name="Paukszto L."/>
            <person name="Sawicki J."/>
            <person name="Karawczyk K."/>
            <person name="Piernik-Szablinska J."/>
            <person name="Szczecinska M."/>
            <person name="Mazdziarz M."/>
        </authorList>
    </citation>
    <scope>NUCLEOTIDE SEQUENCE [LARGE SCALE GENOMIC DNA]</scope>
    <source>
        <strain evidence="11">Rf_01</strain>
        <tissue evidence="11">Aerial parts of the thallus</tissue>
    </source>
</reference>
<dbReference type="Gene3D" id="2.30.180.10">
    <property type="entry name" value="FAS1 domain"/>
    <property type="match status" value="2"/>
</dbReference>
<feature type="region of interest" description="Disordered" evidence="7">
    <location>
        <begin position="357"/>
        <end position="389"/>
    </location>
</feature>
<evidence type="ECO:0000256" key="2">
    <source>
        <dbReference type="ARBA" id="ARBA00022475"/>
    </source>
</evidence>
<keyword evidence="4 9" id="KW-0732">Signal</keyword>
<keyword evidence="3" id="KW-0325">Glycoprotein</keyword>
<evidence type="ECO:0000313" key="11">
    <source>
        <dbReference type="EMBL" id="KAL2631311.1"/>
    </source>
</evidence>
<organism evidence="11 12">
    <name type="scientific">Riccia fluitans</name>
    <dbReference type="NCBI Taxonomy" id="41844"/>
    <lineage>
        <taxon>Eukaryota</taxon>
        <taxon>Viridiplantae</taxon>
        <taxon>Streptophyta</taxon>
        <taxon>Embryophyta</taxon>
        <taxon>Marchantiophyta</taxon>
        <taxon>Marchantiopsida</taxon>
        <taxon>Marchantiidae</taxon>
        <taxon>Marchantiales</taxon>
        <taxon>Ricciaceae</taxon>
        <taxon>Riccia</taxon>
    </lineage>
</organism>
<dbReference type="PANTHER" id="PTHR32382:SF0">
    <property type="entry name" value="FASCICLIN-LIKE ARABINOGALACTAN PROTEIN 4"/>
    <property type="match status" value="1"/>
</dbReference>
<feature type="compositionally biased region" description="Low complexity" evidence="7">
    <location>
        <begin position="360"/>
        <end position="385"/>
    </location>
</feature>
<evidence type="ECO:0000313" key="12">
    <source>
        <dbReference type="Proteomes" id="UP001605036"/>
    </source>
</evidence>
<feature type="signal peptide" evidence="9">
    <location>
        <begin position="1"/>
        <end position="27"/>
    </location>
</feature>
<sequence>MERERINNMKLLILTVSLICHISVGNSTSTFDVSEILDAYPKFSTLNQLLSLTGVADEINSRTGITLFAPPNDILASFQAGLPYSSMRDMLRHHVATEYFDFIQLENLTNPLSVTTLLQTTVPDVNIISDSSQGAVINNTIITHIVSDVNQIDTQISILEVDQVLHPVSYPSLPPPLPQPLNRFNITSSFGTLPNFKIFSSYLMETGVDLLFQGRQRTSIGCTIFVPTDEAFNSIPGQWFERLSKNDQRLLLEYHALNRFFSMYDLWEMVESPEETVASTLTQGEGFILQINSTRGVVSLRAGISNATVTATLYQSTDTIMMLAIDTVLLPRELFENGFPLAPSSEPPAQYPIFQSHVVSSPSSSPDPSRQQPTTTAQAPTPTNAGMRSTDGASIVSSLALMVSLVLSLFFFL</sequence>
<feature type="domain" description="FAS1" evidence="10">
    <location>
        <begin position="30"/>
        <end position="165"/>
    </location>
</feature>
<name>A0ABD1YL17_9MARC</name>
<evidence type="ECO:0000256" key="9">
    <source>
        <dbReference type="SAM" id="SignalP"/>
    </source>
</evidence>
<dbReference type="InterPro" id="IPR000782">
    <property type="entry name" value="FAS1_domain"/>
</dbReference>
<dbReference type="AlphaFoldDB" id="A0ABD1YL17"/>
<feature type="domain" description="FAS1" evidence="10">
    <location>
        <begin position="183"/>
        <end position="328"/>
    </location>
</feature>
<evidence type="ECO:0000259" key="10">
    <source>
        <dbReference type="PROSITE" id="PS50213"/>
    </source>
</evidence>
<dbReference type="PROSITE" id="PS50213">
    <property type="entry name" value="FAS1"/>
    <property type="match status" value="2"/>
</dbReference>
<dbReference type="SMART" id="SM00554">
    <property type="entry name" value="FAS1"/>
    <property type="match status" value="2"/>
</dbReference>
<keyword evidence="8" id="KW-0812">Transmembrane</keyword>
<evidence type="ECO:0000256" key="3">
    <source>
        <dbReference type="ARBA" id="ARBA00022622"/>
    </source>
</evidence>
<dbReference type="EMBL" id="JBHFFA010000004">
    <property type="protein sequence ID" value="KAL2631311.1"/>
    <property type="molecule type" value="Genomic_DNA"/>
</dbReference>
<dbReference type="Pfam" id="PF02469">
    <property type="entry name" value="Fasciclin"/>
    <property type="match status" value="2"/>
</dbReference>
<protein>
    <recommendedName>
        <fullName evidence="10">FAS1 domain-containing protein</fullName>
    </recommendedName>
</protein>
<accession>A0ABD1YL17</accession>
<evidence type="ECO:0000256" key="5">
    <source>
        <dbReference type="ARBA" id="ARBA00023136"/>
    </source>
</evidence>
<proteinExistence type="predicted"/>
<dbReference type="GO" id="GO:0098552">
    <property type="term" value="C:side of membrane"/>
    <property type="evidence" value="ECO:0007669"/>
    <property type="project" value="UniProtKB-KW"/>
</dbReference>
<keyword evidence="6" id="KW-0449">Lipoprotein</keyword>
<feature type="chain" id="PRO_5044774018" description="FAS1 domain-containing protein" evidence="9">
    <location>
        <begin position="28"/>
        <end position="413"/>
    </location>
</feature>
<dbReference type="Proteomes" id="UP001605036">
    <property type="component" value="Unassembled WGS sequence"/>
</dbReference>
<dbReference type="PANTHER" id="PTHR32382">
    <property type="entry name" value="FASCICLIN-LIKE ARABINOGALACTAN PROTEIN"/>
    <property type="match status" value="1"/>
</dbReference>
<dbReference type="InterPro" id="IPR036378">
    <property type="entry name" value="FAS1_dom_sf"/>
</dbReference>
<evidence type="ECO:0000256" key="8">
    <source>
        <dbReference type="SAM" id="Phobius"/>
    </source>
</evidence>
<evidence type="ECO:0000256" key="7">
    <source>
        <dbReference type="SAM" id="MobiDB-lite"/>
    </source>
</evidence>
<comment type="subcellular location">
    <subcellularLocation>
        <location evidence="1">Cell membrane</location>
        <topology evidence="1">Lipid-anchor</topology>
        <topology evidence="1">GPI-anchor</topology>
    </subcellularLocation>
</comment>
<keyword evidence="5 8" id="KW-0472">Membrane</keyword>
<gene>
    <name evidence="11" type="ORF">R1flu_015997</name>
</gene>
<keyword evidence="12" id="KW-1185">Reference proteome</keyword>
<feature type="transmembrane region" description="Helical" evidence="8">
    <location>
        <begin position="392"/>
        <end position="412"/>
    </location>
</feature>
<dbReference type="SUPFAM" id="SSF82153">
    <property type="entry name" value="FAS1 domain"/>
    <property type="match status" value="2"/>
</dbReference>